<evidence type="ECO:0000256" key="5">
    <source>
        <dbReference type="SAM" id="MobiDB-lite"/>
    </source>
</evidence>
<feature type="transmembrane region" description="Helical" evidence="6">
    <location>
        <begin position="12"/>
        <end position="32"/>
    </location>
</feature>
<keyword evidence="6" id="KW-1133">Transmembrane helix</keyword>
<evidence type="ECO:0000256" key="1">
    <source>
        <dbReference type="ARBA" id="ARBA00022617"/>
    </source>
</evidence>
<dbReference type="GO" id="GO:0046872">
    <property type="term" value="F:metal ion binding"/>
    <property type="evidence" value="ECO:0007669"/>
    <property type="project" value="UniProtKB-KW"/>
</dbReference>
<proteinExistence type="predicted"/>
<dbReference type="InterPro" id="IPR036909">
    <property type="entry name" value="Cyt_c-like_dom_sf"/>
</dbReference>
<evidence type="ECO:0000313" key="8">
    <source>
        <dbReference type="EMBL" id="OGG03519.1"/>
    </source>
</evidence>
<evidence type="ECO:0000256" key="3">
    <source>
        <dbReference type="ARBA" id="ARBA00023004"/>
    </source>
</evidence>
<dbReference type="EMBL" id="MFIX01000140">
    <property type="protein sequence ID" value="OGG03519.1"/>
    <property type="molecule type" value="Genomic_DNA"/>
</dbReference>
<feature type="compositionally biased region" description="Low complexity" evidence="5">
    <location>
        <begin position="179"/>
        <end position="196"/>
    </location>
</feature>
<evidence type="ECO:0000259" key="7">
    <source>
        <dbReference type="PROSITE" id="PS51007"/>
    </source>
</evidence>
<sequence>MSELKDKLLPVLYIFFLALAIYLVYRAFSLGFEKGRYIGKYEPLPESGAAVEKAKPADLRLLRIPTDSLVEEGRELFTLNCASCHGASGAGDGPKSVGLNPPPRNFRQEKLKFGASPLQIYQTVSNGSPGTSMASFSFLTEKQRFAVVHFIRTLVPNPPDDPQELVDALPVVEGGQTAAPAAAAATQPDTGAAAKAEAPKDTSAEAKAAVPTPAPAKTGPVLPLDFAVSRLLAQGPARLKEARPESLNSPVFTLNCAGCHGETGAGMVRSADLLPAGALYFPTVALDEADPRIMESLDSFGAFLAQGIRGVAGHRFGNLSAAETTELYQALKSPAKR</sequence>
<name>A0A1F5YTM7_9BACT</name>
<gene>
    <name evidence="8" type="ORF">A3F83_09185</name>
</gene>
<evidence type="ECO:0000313" key="9">
    <source>
        <dbReference type="Proteomes" id="UP000179129"/>
    </source>
</evidence>
<dbReference type="GO" id="GO:0009055">
    <property type="term" value="F:electron transfer activity"/>
    <property type="evidence" value="ECO:0007669"/>
    <property type="project" value="InterPro"/>
</dbReference>
<comment type="caution">
    <text evidence="8">The sequence shown here is derived from an EMBL/GenBank/DDBJ whole genome shotgun (WGS) entry which is preliminary data.</text>
</comment>
<evidence type="ECO:0000256" key="2">
    <source>
        <dbReference type="ARBA" id="ARBA00022723"/>
    </source>
</evidence>
<feature type="domain" description="Cytochrome c" evidence="7">
    <location>
        <begin position="68"/>
        <end position="155"/>
    </location>
</feature>
<organism evidence="8 9">
    <name type="scientific">Candidatus Glassbacteria bacterium RIFCSPLOWO2_12_FULL_58_11</name>
    <dbReference type="NCBI Taxonomy" id="1817867"/>
    <lineage>
        <taxon>Bacteria</taxon>
        <taxon>Candidatus Glassiibacteriota</taxon>
    </lineage>
</organism>
<dbReference type="Pfam" id="PF00034">
    <property type="entry name" value="Cytochrom_C"/>
    <property type="match status" value="1"/>
</dbReference>
<dbReference type="GO" id="GO:0020037">
    <property type="term" value="F:heme binding"/>
    <property type="evidence" value="ECO:0007669"/>
    <property type="project" value="InterPro"/>
</dbReference>
<dbReference type="SUPFAM" id="SSF46626">
    <property type="entry name" value="Cytochrome c"/>
    <property type="match status" value="2"/>
</dbReference>
<feature type="region of interest" description="Disordered" evidence="5">
    <location>
        <begin position="179"/>
        <end position="216"/>
    </location>
</feature>
<feature type="compositionally biased region" description="Low complexity" evidence="5">
    <location>
        <begin position="205"/>
        <end position="216"/>
    </location>
</feature>
<keyword evidence="6" id="KW-0812">Transmembrane</keyword>
<protein>
    <recommendedName>
        <fullName evidence="7">Cytochrome c domain-containing protein</fullName>
    </recommendedName>
</protein>
<keyword evidence="1 4" id="KW-0349">Heme</keyword>
<dbReference type="STRING" id="1817867.A3F83_09185"/>
<accession>A0A1F5YTM7</accession>
<dbReference type="Gene3D" id="1.10.760.10">
    <property type="entry name" value="Cytochrome c-like domain"/>
    <property type="match status" value="1"/>
</dbReference>
<reference evidence="8 9" key="1">
    <citation type="journal article" date="2016" name="Nat. Commun.">
        <title>Thousands of microbial genomes shed light on interconnected biogeochemical processes in an aquifer system.</title>
        <authorList>
            <person name="Anantharaman K."/>
            <person name="Brown C.T."/>
            <person name="Hug L.A."/>
            <person name="Sharon I."/>
            <person name="Castelle C.J."/>
            <person name="Probst A.J."/>
            <person name="Thomas B.C."/>
            <person name="Singh A."/>
            <person name="Wilkins M.J."/>
            <person name="Karaoz U."/>
            <person name="Brodie E.L."/>
            <person name="Williams K.H."/>
            <person name="Hubbard S.S."/>
            <person name="Banfield J.F."/>
        </authorList>
    </citation>
    <scope>NUCLEOTIDE SEQUENCE [LARGE SCALE GENOMIC DNA]</scope>
</reference>
<dbReference type="InterPro" id="IPR009056">
    <property type="entry name" value="Cyt_c-like_dom"/>
</dbReference>
<keyword evidence="3 4" id="KW-0408">Iron</keyword>
<dbReference type="AlphaFoldDB" id="A0A1F5YTM7"/>
<evidence type="ECO:0000256" key="6">
    <source>
        <dbReference type="SAM" id="Phobius"/>
    </source>
</evidence>
<evidence type="ECO:0000256" key="4">
    <source>
        <dbReference type="PROSITE-ProRule" id="PRU00433"/>
    </source>
</evidence>
<dbReference type="PROSITE" id="PS51007">
    <property type="entry name" value="CYTC"/>
    <property type="match status" value="1"/>
</dbReference>
<keyword evidence="6" id="KW-0472">Membrane</keyword>
<dbReference type="Proteomes" id="UP000179129">
    <property type="component" value="Unassembled WGS sequence"/>
</dbReference>
<keyword evidence="2 4" id="KW-0479">Metal-binding</keyword>